<dbReference type="GO" id="GO:0005794">
    <property type="term" value="C:Golgi apparatus"/>
    <property type="evidence" value="ECO:0007669"/>
    <property type="project" value="UniProtKB-SubCell"/>
</dbReference>
<protein>
    <recommendedName>
        <fullName evidence="6">ENTH domain-containing protein</fullName>
    </recommendedName>
</protein>
<accession>A0AA87YVV7</accession>
<evidence type="ECO:0000256" key="1">
    <source>
        <dbReference type="ARBA" id="ARBA00004132"/>
    </source>
</evidence>
<feature type="compositionally biased region" description="Polar residues" evidence="5">
    <location>
        <begin position="308"/>
        <end position="318"/>
    </location>
</feature>
<reference evidence="7" key="1">
    <citation type="submission" date="2023-07" db="EMBL/GenBank/DDBJ databases">
        <title>draft genome sequence of fig (Ficus carica).</title>
        <authorList>
            <person name="Takahashi T."/>
            <person name="Nishimura K."/>
        </authorList>
    </citation>
    <scope>NUCLEOTIDE SEQUENCE</scope>
</reference>
<evidence type="ECO:0000256" key="2">
    <source>
        <dbReference type="ARBA" id="ARBA00004555"/>
    </source>
</evidence>
<dbReference type="GO" id="GO:0030125">
    <property type="term" value="C:clathrin vesicle coat"/>
    <property type="evidence" value="ECO:0007669"/>
    <property type="project" value="TreeGrafter"/>
</dbReference>
<dbReference type="PANTHER" id="PTHR12276">
    <property type="entry name" value="EPSIN/ENT-RELATED"/>
    <property type="match status" value="1"/>
</dbReference>
<dbReference type="GO" id="GO:0005768">
    <property type="term" value="C:endosome"/>
    <property type="evidence" value="ECO:0007669"/>
    <property type="project" value="TreeGrafter"/>
</dbReference>
<keyword evidence="8" id="KW-1185">Reference proteome</keyword>
<dbReference type="InterPro" id="IPR013809">
    <property type="entry name" value="ENTH"/>
</dbReference>
<dbReference type="PROSITE" id="PS50942">
    <property type="entry name" value="ENTH"/>
    <property type="match status" value="1"/>
</dbReference>
<comment type="caution">
    <text evidence="7">The sequence shown here is derived from an EMBL/GenBank/DDBJ whole genome shotgun (WGS) entry which is preliminary data.</text>
</comment>
<feature type="domain" description="ENTH" evidence="6">
    <location>
        <begin position="41"/>
        <end position="174"/>
    </location>
</feature>
<evidence type="ECO:0000256" key="4">
    <source>
        <dbReference type="ARBA" id="ARBA00023329"/>
    </source>
</evidence>
<dbReference type="GO" id="GO:0030276">
    <property type="term" value="F:clathrin binding"/>
    <property type="evidence" value="ECO:0007669"/>
    <property type="project" value="TreeGrafter"/>
</dbReference>
<dbReference type="InterPro" id="IPR008942">
    <property type="entry name" value="ENTH_VHS"/>
</dbReference>
<proteinExistence type="predicted"/>
<dbReference type="GO" id="GO:0005543">
    <property type="term" value="F:phospholipid binding"/>
    <property type="evidence" value="ECO:0007669"/>
    <property type="project" value="TreeGrafter"/>
</dbReference>
<evidence type="ECO:0000259" key="6">
    <source>
        <dbReference type="PROSITE" id="PS50942"/>
    </source>
</evidence>
<dbReference type="Gene3D" id="1.25.40.90">
    <property type="match status" value="1"/>
</dbReference>
<sequence>MVDSDMSILSKNNSENSAPFFHEFKKQASFFLKEKIKTARLALTDVTPAELLTEEATSGNPWAPDTRTLASISRSAFEIDDYMRVVEILHKRLLKFEKKNWRLSYNSLIVLEHLLTHGPESVAEEFQCDKDVIREMESFQHIDEKGFNWGLAVRKKSERVMKFLEKGPLLKEERDKSRKLSRGIQGFGSFTQRSSSAASQGILREKPAFGTYARSHSQFSSHENQENQLPCNKEEGLFIKTEGSKPSKGGVNIFVSVKRTESSSGSTETETSVKENMAPDEEESTNLLLDGTQDSRIGTSEEDDHPFSDTNSTQSTASLLAVVQ</sequence>
<dbReference type="GO" id="GO:0005886">
    <property type="term" value="C:plasma membrane"/>
    <property type="evidence" value="ECO:0007669"/>
    <property type="project" value="TreeGrafter"/>
</dbReference>
<dbReference type="Proteomes" id="UP001187192">
    <property type="component" value="Unassembled WGS sequence"/>
</dbReference>
<dbReference type="PANTHER" id="PTHR12276:SF116">
    <property type="entry name" value="ENTH_VHS FAMILY PROTEIN"/>
    <property type="match status" value="1"/>
</dbReference>
<dbReference type="SMART" id="SM00273">
    <property type="entry name" value="ENTH"/>
    <property type="match status" value="1"/>
</dbReference>
<organism evidence="7 8">
    <name type="scientific">Ficus carica</name>
    <name type="common">Common fig</name>
    <dbReference type="NCBI Taxonomy" id="3494"/>
    <lineage>
        <taxon>Eukaryota</taxon>
        <taxon>Viridiplantae</taxon>
        <taxon>Streptophyta</taxon>
        <taxon>Embryophyta</taxon>
        <taxon>Tracheophyta</taxon>
        <taxon>Spermatophyta</taxon>
        <taxon>Magnoliopsida</taxon>
        <taxon>eudicotyledons</taxon>
        <taxon>Gunneridae</taxon>
        <taxon>Pentapetalae</taxon>
        <taxon>rosids</taxon>
        <taxon>fabids</taxon>
        <taxon>Rosales</taxon>
        <taxon>Moraceae</taxon>
        <taxon>Ficeae</taxon>
        <taxon>Ficus</taxon>
    </lineage>
</organism>
<dbReference type="AlphaFoldDB" id="A0AA87YVV7"/>
<comment type="subcellular location">
    <subcellularLocation>
        <location evidence="1">Cytoplasmic vesicle</location>
        <location evidence="1">Clathrin-coated vesicle</location>
    </subcellularLocation>
    <subcellularLocation>
        <location evidence="2">Golgi apparatus</location>
    </subcellularLocation>
</comment>
<feature type="region of interest" description="Disordered" evidence="5">
    <location>
        <begin position="259"/>
        <end position="324"/>
    </location>
</feature>
<dbReference type="CDD" id="cd03571">
    <property type="entry name" value="ENTH"/>
    <property type="match status" value="1"/>
</dbReference>
<dbReference type="Pfam" id="PF01417">
    <property type="entry name" value="ENTH"/>
    <property type="match status" value="1"/>
</dbReference>
<dbReference type="EMBL" id="BTGU01000001">
    <property type="protein sequence ID" value="GMN24217.1"/>
    <property type="molecule type" value="Genomic_DNA"/>
</dbReference>
<evidence type="ECO:0000256" key="5">
    <source>
        <dbReference type="SAM" id="MobiDB-lite"/>
    </source>
</evidence>
<dbReference type="GO" id="GO:0006897">
    <property type="term" value="P:endocytosis"/>
    <property type="evidence" value="ECO:0007669"/>
    <property type="project" value="TreeGrafter"/>
</dbReference>
<keyword evidence="4" id="KW-0968">Cytoplasmic vesicle</keyword>
<evidence type="ECO:0000313" key="7">
    <source>
        <dbReference type="EMBL" id="GMN24217.1"/>
    </source>
</evidence>
<name>A0AA87YVV7_FICCA</name>
<dbReference type="SUPFAM" id="SSF48464">
    <property type="entry name" value="ENTH/VHS domain"/>
    <property type="match status" value="1"/>
</dbReference>
<gene>
    <name evidence="7" type="ORF">TIFTF001_000462</name>
</gene>
<keyword evidence="3" id="KW-0333">Golgi apparatus</keyword>
<evidence type="ECO:0000313" key="8">
    <source>
        <dbReference type="Proteomes" id="UP001187192"/>
    </source>
</evidence>
<evidence type="ECO:0000256" key="3">
    <source>
        <dbReference type="ARBA" id="ARBA00023034"/>
    </source>
</evidence>